<evidence type="ECO:0000313" key="3">
    <source>
        <dbReference type="EMBL" id="MBA4655820.1"/>
    </source>
</evidence>
<keyword evidence="1" id="KW-0812">Transmembrane</keyword>
<keyword evidence="1" id="KW-1133">Transmembrane helix</keyword>
<protein>
    <submittedName>
        <fullName evidence="3">Uncharacterized protein</fullName>
    </submittedName>
</protein>
<reference evidence="3" key="1">
    <citation type="journal article" date="2013" name="J. Plant Res.">
        <title>Effect of fungi and light on seed germination of three Opuntia species from semiarid lands of central Mexico.</title>
        <authorList>
            <person name="Delgado-Sanchez P."/>
            <person name="Jimenez-Bremont J.F."/>
            <person name="Guerrero-Gonzalez Mde L."/>
            <person name="Flores J."/>
        </authorList>
    </citation>
    <scope>NUCLEOTIDE SEQUENCE</scope>
    <source>
        <tissue evidence="3">Cladode</tissue>
    </source>
</reference>
<accession>A0A7C9DZE0</accession>
<feature type="transmembrane region" description="Helical" evidence="1">
    <location>
        <begin position="37"/>
        <end position="56"/>
    </location>
</feature>
<feature type="chain" id="PRO_5028035501" evidence="2">
    <location>
        <begin position="30"/>
        <end position="117"/>
    </location>
</feature>
<keyword evidence="2" id="KW-0732">Signal</keyword>
<sequence>MNQINVVAISLGSLLLLLLLGHQLYILEGDSSASMPFAAIQLYGNICSTCPFYVFIQHITHLHRRFHILTRCLLVTIVLINYYRVGNVLHQNVLKYDVFGISAASLPSFNSDTISGS</sequence>
<name>A0A7C9DZE0_OPUST</name>
<dbReference type="EMBL" id="GISG01189209">
    <property type="protein sequence ID" value="MBA4655820.1"/>
    <property type="molecule type" value="Transcribed_RNA"/>
</dbReference>
<keyword evidence="1" id="KW-0472">Membrane</keyword>
<evidence type="ECO:0000256" key="2">
    <source>
        <dbReference type="SAM" id="SignalP"/>
    </source>
</evidence>
<feature type="transmembrane region" description="Helical" evidence="1">
    <location>
        <begin position="68"/>
        <end position="85"/>
    </location>
</feature>
<feature type="signal peptide" evidence="2">
    <location>
        <begin position="1"/>
        <end position="29"/>
    </location>
</feature>
<evidence type="ECO:0000256" key="1">
    <source>
        <dbReference type="SAM" id="Phobius"/>
    </source>
</evidence>
<reference evidence="3" key="2">
    <citation type="submission" date="2020-07" db="EMBL/GenBank/DDBJ databases">
        <authorList>
            <person name="Vera ALvarez R."/>
            <person name="Arias-Moreno D.M."/>
            <person name="Jimenez-Jacinto V."/>
            <person name="Jimenez-Bremont J.F."/>
            <person name="Swaminathan K."/>
            <person name="Moose S.P."/>
            <person name="Guerrero-Gonzalez M.L."/>
            <person name="Marino-Ramirez L."/>
            <person name="Landsman D."/>
            <person name="Rodriguez-Kessler M."/>
            <person name="Delgado-Sanchez P."/>
        </authorList>
    </citation>
    <scope>NUCLEOTIDE SEQUENCE</scope>
    <source>
        <tissue evidence="3">Cladode</tissue>
    </source>
</reference>
<proteinExistence type="predicted"/>
<organism evidence="3">
    <name type="scientific">Opuntia streptacantha</name>
    <name type="common">Prickly pear cactus</name>
    <name type="synonym">Opuntia cardona</name>
    <dbReference type="NCBI Taxonomy" id="393608"/>
    <lineage>
        <taxon>Eukaryota</taxon>
        <taxon>Viridiplantae</taxon>
        <taxon>Streptophyta</taxon>
        <taxon>Embryophyta</taxon>
        <taxon>Tracheophyta</taxon>
        <taxon>Spermatophyta</taxon>
        <taxon>Magnoliopsida</taxon>
        <taxon>eudicotyledons</taxon>
        <taxon>Gunneridae</taxon>
        <taxon>Pentapetalae</taxon>
        <taxon>Caryophyllales</taxon>
        <taxon>Cactineae</taxon>
        <taxon>Cactaceae</taxon>
        <taxon>Opuntioideae</taxon>
        <taxon>Opuntia</taxon>
    </lineage>
</organism>
<dbReference type="AlphaFoldDB" id="A0A7C9DZE0"/>